<comment type="caution">
    <text evidence="5">The sequence shown here is derived from an EMBL/GenBank/DDBJ whole genome shotgun (WGS) entry which is preliminary data.</text>
</comment>
<dbReference type="Proteomes" id="UP000471120">
    <property type="component" value="Unassembled WGS sequence"/>
</dbReference>
<keyword evidence="3" id="KW-0732">Signal</keyword>
<organism evidence="5 6">
    <name type="scientific">Rhodococcus rhodnii</name>
    <dbReference type="NCBI Taxonomy" id="38312"/>
    <lineage>
        <taxon>Bacteria</taxon>
        <taxon>Bacillati</taxon>
        <taxon>Actinomycetota</taxon>
        <taxon>Actinomycetes</taxon>
        <taxon>Mycobacteriales</taxon>
        <taxon>Nocardiaceae</taxon>
        <taxon>Rhodococcus</taxon>
    </lineage>
</organism>
<evidence type="ECO:0000259" key="4">
    <source>
        <dbReference type="SMART" id="SM00860"/>
    </source>
</evidence>
<sequence length="816" mass="89785">MNRRARPGRATRTVWTVAIGVMVATGGSAAMCSSVTDSASVTDVPSVSTATATYATSAGSHAAIAASGDESASSNLLTLAPSMAVAVGLLIVATWRTRRRKPERPLPGTAMVPEGDLDGDAKSRRGPRARIRHIRERNSEDRDAAVRQWTSVGFIVRRDTYFPIHGEPALPGGRLVDVYLPLEGLAIEWKVGGVGATAATRNQLAKDAWLRTDPDTSIERVEWQFRRGPGAGTGATKPKPAGRVVMSAYGNRVGGRRTSVDWTNYIVNGPLFGDGHDNELDGESARIRHERLMATKDGRLEVLREFFVRNQLPTGTGDIEVQRVQDWVLANAERQLIPYCHEVAPLTTRWESLARDLGFWLGEIKIARHPEYRWALHAGGPVNSIHHQATILAIDRVRHYGPVSDPLGLSASSAWQAANDRPVPPQGRRKSTDYLASSQLKSDHVASGSKTKLIVCQPATESAIVELETHIGYALPDQYRRWLKATGGGCLTAGLAMPFPDGRNGVLEVFSTPDEAAQFYRFGFTEWIPPHYLSISDVAGGSLCIDLAGADAGAVYWADFDKSADLDIADDEFSEEIMIRQADDWDSFLAMIDAVPIREHGAPFELGGVETASKDGGHRPMAVDWTDYPLNEPLYGNGDNDELDAASARIRHERLMASKDARLEVLREFFVRNGLPTGTSDAEVQQVHDWVLANAERVPVPEGRKYADLTPQWLSLVRDLAFWLGEIKIARHPEYRWALQTGGLVQDIDYQSTVLALDPVVHEGPAANPFPFARSTAWQAANNDPSMQDGLTDWVDFVNRTQVQLWEENKRYRKNQ</sequence>
<feature type="domain" description="Knr4/Smi1-like" evidence="4">
    <location>
        <begin position="458"/>
        <end position="591"/>
    </location>
</feature>
<keyword evidence="2" id="KW-1133">Transmembrane helix</keyword>
<keyword evidence="2" id="KW-0812">Transmembrane</keyword>
<evidence type="ECO:0000256" key="2">
    <source>
        <dbReference type="SAM" id="Phobius"/>
    </source>
</evidence>
<feature type="chain" id="PRO_5038380456" evidence="3">
    <location>
        <begin position="31"/>
        <end position="816"/>
    </location>
</feature>
<accession>A0A6P2CAY2</accession>
<feature type="region of interest" description="Disordered" evidence="1">
    <location>
        <begin position="101"/>
        <end position="126"/>
    </location>
</feature>
<feature type="transmembrane region" description="Helical" evidence="2">
    <location>
        <begin position="76"/>
        <end position="95"/>
    </location>
</feature>
<evidence type="ECO:0000256" key="1">
    <source>
        <dbReference type="SAM" id="MobiDB-lite"/>
    </source>
</evidence>
<dbReference type="InterPro" id="IPR037883">
    <property type="entry name" value="Knr4/Smi1-like_sf"/>
</dbReference>
<proteinExistence type="predicted"/>
<evidence type="ECO:0000313" key="5">
    <source>
        <dbReference type="EMBL" id="TXG89695.1"/>
    </source>
</evidence>
<reference evidence="5 6" key="1">
    <citation type="submission" date="2018-07" db="EMBL/GenBank/DDBJ databases">
        <title>Genome sequence of Rhodococcus rhodnii ATCC 35071 from Rhodnius prolixus.</title>
        <authorList>
            <person name="Patel V."/>
            <person name="Vogel K.J."/>
        </authorList>
    </citation>
    <scope>NUCLEOTIDE SEQUENCE [LARGE SCALE GENOMIC DNA]</scope>
    <source>
        <strain evidence="5 6">ATCC 35071</strain>
    </source>
</reference>
<gene>
    <name evidence="5" type="ORF">DW322_05015</name>
</gene>
<dbReference type="Gene3D" id="3.40.1580.10">
    <property type="entry name" value="SMI1/KNR4-like"/>
    <property type="match status" value="1"/>
</dbReference>
<feature type="signal peptide" evidence="3">
    <location>
        <begin position="1"/>
        <end position="30"/>
    </location>
</feature>
<dbReference type="Pfam" id="PF09346">
    <property type="entry name" value="SMI1_KNR4"/>
    <property type="match status" value="1"/>
</dbReference>
<name>A0A6P2CAY2_9NOCA</name>
<keyword evidence="2" id="KW-0472">Membrane</keyword>
<protein>
    <submittedName>
        <fullName evidence="5">SMI1/KNR4 family protein</fullName>
    </submittedName>
</protein>
<evidence type="ECO:0000313" key="6">
    <source>
        <dbReference type="Proteomes" id="UP000471120"/>
    </source>
</evidence>
<dbReference type="SUPFAM" id="SSF160631">
    <property type="entry name" value="SMI1/KNR4-like"/>
    <property type="match status" value="1"/>
</dbReference>
<dbReference type="EMBL" id="QRCM01000001">
    <property type="protein sequence ID" value="TXG89695.1"/>
    <property type="molecule type" value="Genomic_DNA"/>
</dbReference>
<dbReference type="InterPro" id="IPR018958">
    <property type="entry name" value="Knr4/Smi1-like_dom"/>
</dbReference>
<dbReference type="AlphaFoldDB" id="A0A6P2CAY2"/>
<evidence type="ECO:0000256" key="3">
    <source>
        <dbReference type="SAM" id="SignalP"/>
    </source>
</evidence>
<dbReference type="SMART" id="SM00860">
    <property type="entry name" value="SMI1_KNR4"/>
    <property type="match status" value="1"/>
</dbReference>